<accession>A0A644SCX8</accession>
<proteinExistence type="predicted"/>
<evidence type="ECO:0000313" key="4">
    <source>
        <dbReference type="Proteomes" id="UP000576616"/>
    </source>
</evidence>
<evidence type="ECO:0000313" key="2">
    <source>
        <dbReference type="EMBL" id="EAJ9197462.1"/>
    </source>
</evidence>
<comment type="caution">
    <text evidence="2">The sequence shown here is derived from an EMBL/GenBank/DDBJ whole genome shotgun (WGS) entry which is preliminary data.</text>
</comment>
<dbReference type="AlphaFoldDB" id="A0A644SCX8"/>
<evidence type="ECO:0000313" key="3">
    <source>
        <dbReference type="Proteomes" id="UP000382436"/>
    </source>
</evidence>
<evidence type="ECO:0000313" key="1">
    <source>
        <dbReference type="EMBL" id="EAH8156679.1"/>
    </source>
</evidence>
<evidence type="ECO:0008006" key="5">
    <source>
        <dbReference type="Google" id="ProtNLM"/>
    </source>
</evidence>
<organism evidence="2 3">
    <name type="scientific">Campylobacter coli</name>
    <dbReference type="NCBI Taxonomy" id="195"/>
    <lineage>
        <taxon>Bacteria</taxon>
        <taxon>Pseudomonadati</taxon>
        <taxon>Campylobacterota</taxon>
        <taxon>Epsilonproteobacteria</taxon>
        <taxon>Campylobacterales</taxon>
        <taxon>Campylobacteraceae</taxon>
        <taxon>Campylobacter</taxon>
    </lineage>
</organism>
<dbReference type="Proteomes" id="UP000382436">
    <property type="component" value="Unassembled WGS sequence"/>
</dbReference>
<dbReference type="EMBL" id="AACBVJ010000007">
    <property type="protein sequence ID" value="EAJ9197462.1"/>
    <property type="molecule type" value="Genomic_DNA"/>
</dbReference>
<dbReference type="EMBL" id="AABKAB010000002">
    <property type="protein sequence ID" value="EAH8156679.1"/>
    <property type="molecule type" value="Genomic_DNA"/>
</dbReference>
<gene>
    <name evidence="2" type="ORF">BZ274_04605</name>
    <name evidence="1" type="ORF">ES716_01770</name>
</gene>
<sequence length="83" mass="9739">MMTKRDMAAFLGVDVQTLRNWKKTRPNLYRVILQGLAIDEAINESYENFHKLAKFSENAEKKVLKSDLNVIDLYAKFKKTQME</sequence>
<name>A0A644SCX8_CAMCO</name>
<protein>
    <recommendedName>
        <fullName evidence="5">Transcriptional regulator</fullName>
    </recommendedName>
</protein>
<reference evidence="2 3" key="1">
    <citation type="submission" date="2018-05" db="EMBL/GenBank/DDBJ databases">
        <authorList>
            <consortium name="PulseNet: The National Subtyping Network for Foodborne Disease Surveillance"/>
            <person name="Tarr C.L."/>
            <person name="Trees E."/>
            <person name="Katz L.S."/>
            <person name="Carleton-Romer H.A."/>
            <person name="Stroika S."/>
            <person name="Kucerova Z."/>
            <person name="Roache K.F."/>
            <person name="Sabol A.L."/>
            <person name="Besser J."/>
            <person name="Gerner-Smidt P."/>
        </authorList>
    </citation>
    <scope>NUCLEOTIDE SEQUENCE [LARGE SCALE GENOMIC DNA]</scope>
    <source>
        <strain evidence="2 3">PNUSAC001435</strain>
        <strain evidence="1 4">PNUSAC007828</strain>
    </source>
</reference>
<dbReference type="Proteomes" id="UP000576616">
    <property type="component" value="Unassembled WGS sequence"/>
</dbReference>